<dbReference type="GO" id="GO:0005737">
    <property type="term" value="C:cytoplasm"/>
    <property type="evidence" value="ECO:0007669"/>
    <property type="project" value="UniProtKB-SubCell"/>
</dbReference>
<evidence type="ECO:0000313" key="9">
    <source>
        <dbReference type="EMBL" id="RDD61821.1"/>
    </source>
</evidence>
<keyword evidence="3 6" id="KW-0028">Amino-acid biosynthesis</keyword>
<dbReference type="EC" id="1.2.1.38" evidence="6"/>
<dbReference type="UniPathway" id="UPA00068">
    <property type="reaction ID" value="UER00108"/>
</dbReference>
<dbReference type="CDD" id="cd17896">
    <property type="entry name" value="AGPR_2_N"/>
    <property type="match status" value="1"/>
</dbReference>
<reference evidence="9 10" key="1">
    <citation type="submission" date="2018-07" db="EMBL/GenBank/DDBJ databases">
        <title>Venubactetium sediminum gen. nov., sp. nov., isolated from a marine solar saltern.</title>
        <authorList>
            <person name="Wang S."/>
        </authorList>
    </citation>
    <scope>NUCLEOTIDE SEQUENCE [LARGE SCALE GENOMIC DNA]</scope>
    <source>
        <strain evidence="9 10">WD2A32</strain>
    </source>
</reference>
<keyword evidence="10" id="KW-1185">Reference proteome</keyword>
<dbReference type="InterPro" id="IPR000534">
    <property type="entry name" value="Semialdehyde_DH_NAD-bd"/>
</dbReference>
<comment type="catalytic activity">
    <reaction evidence="6">
        <text>N-acetyl-L-glutamate 5-semialdehyde + phosphate + NADP(+) = N-acetyl-L-glutamyl 5-phosphate + NADPH + H(+)</text>
        <dbReference type="Rhea" id="RHEA:21588"/>
        <dbReference type="ChEBI" id="CHEBI:15378"/>
        <dbReference type="ChEBI" id="CHEBI:29123"/>
        <dbReference type="ChEBI" id="CHEBI:43474"/>
        <dbReference type="ChEBI" id="CHEBI:57783"/>
        <dbReference type="ChEBI" id="CHEBI:57936"/>
        <dbReference type="ChEBI" id="CHEBI:58349"/>
        <dbReference type="EC" id="1.2.1.38"/>
    </reaction>
</comment>
<dbReference type="SUPFAM" id="SSF51735">
    <property type="entry name" value="NAD(P)-binding Rossmann-fold domains"/>
    <property type="match status" value="1"/>
</dbReference>
<evidence type="ECO:0000256" key="5">
    <source>
        <dbReference type="ARBA" id="ARBA00023002"/>
    </source>
</evidence>
<evidence type="ECO:0000256" key="4">
    <source>
        <dbReference type="ARBA" id="ARBA00022857"/>
    </source>
</evidence>
<dbReference type="Gene3D" id="3.40.50.720">
    <property type="entry name" value="NAD(P)-binding Rossmann-like Domain"/>
    <property type="match status" value="1"/>
</dbReference>
<keyword evidence="1 6" id="KW-0963">Cytoplasm</keyword>
<accession>A0A369T920</accession>
<evidence type="ECO:0000259" key="8">
    <source>
        <dbReference type="SMART" id="SM00859"/>
    </source>
</evidence>
<dbReference type="InterPro" id="IPR058924">
    <property type="entry name" value="AGPR_dimerisation_dom"/>
</dbReference>
<dbReference type="GO" id="GO:0051287">
    <property type="term" value="F:NAD binding"/>
    <property type="evidence" value="ECO:0007669"/>
    <property type="project" value="InterPro"/>
</dbReference>
<feature type="domain" description="Semialdehyde dehydrogenase NAD-binding" evidence="8">
    <location>
        <begin position="4"/>
        <end position="105"/>
    </location>
</feature>
<dbReference type="CDD" id="cd23935">
    <property type="entry name" value="AGPR_2_C"/>
    <property type="match status" value="1"/>
</dbReference>
<comment type="function">
    <text evidence="6">Catalyzes the NADPH-dependent reduction of N-acetyl-5-glutamyl phosphate to yield N-acetyl-L-glutamate 5-semialdehyde.</text>
</comment>
<dbReference type="InterPro" id="IPR050085">
    <property type="entry name" value="AGPR"/>
</dbReference>
<comment type="subcellular location">
    <subcellularLocation>
        <location evidence="6">Cytoplasm</location>
    </subcellularLocation>
</comment>
<dbReference type="Pfam" id="PF22698">
    <property type="entry name" value="Semialdhyde_dhC_1"/>
    <property type="match status" value="1"/>
</dbReference>
<gene>
    <name evidence="6 9" type="primary">argC</name>
    <name evidence="9" type="ORF">DRB17_11585</name>
</gene>
<dbReference type="NCBIfam" id="TIGR01851">
    <property type="entry name" value="argC_other"/>
    <property type="match status" value="1"/>
</dbReference>
<dbReference type="Proteomes" id="UP000253941">
    <property type="component" value="Unassembled WGS sequence"/>
</dbReference>
<dbReference type="EMBL" id="QPMH01000009">
    <property type="protein sequence ID" value="RDD61821.1"/>
    <property type="molecule type" value="Genomic_DNA"/>
</dbReference>
<keyword evidence="5 6" id="KW-0560">Oxidoreductase</keyword>
<dbReference type="HAMAP" id="MF_01110">
    <property type="entry name" value="ArgC_type2"/>
    <property type="match status" value="1"/>
</dbReference>
<sequence length="319" mass="34479">MTYTVFIDGEAGTTGLQIRERLAGRPEIQLLSLPDDRRKDREARAELLNRADVAILCLPDEAAREAVELVENTDARVLDASSAHRVNPDWAYGFPEMVEEQAERIANAARVSNPGCYPTGAVSLIRPLMEAGVLSSDAAMNVHAVSGYSGGGRKLIESYEGPEAASAPPYKLYGLSLEHKHVGEMRVHGGLSHQPIFVPSVGRFRQGMIVQVPLHLWALPGRPAPQDIHDVLATHYRGQRFVHVAGLSESRGLKELQAETLNGTNDLRLYVFPNEAGDEVLLCAVLDNLGKGASGAAVQNLNLMLGLPQEAGLESRLAA</sequence>
<evidence type="ECO:0000256" key="1">
    <source>
        <dbReference type="ARBA" id="ARBA00022490"/>
    </source>
</evidence>
<dbReference type="SMART" id="SM00859">
    <property type="entry name" value="Semialdhyde_dh"/>
    <property type="match status" value="1"/>
</dbReference>
<evidence type="ECO:0000256" key="3">
    <source>
        <dbReference type="ARBA" id="ARBA00022605"/>
    </source>
</evidence>
<keyword evidence="2 6" id="KW-0055">Arginine biosynthesis</keyword>
<organism evidence="9 10">
    <name type="scientific">Ferruginivarius sediminum</name>
    <dbReference type="NCBI Taxonomy" id="2661937"/>
    <lineage>
        <taxon>Bacteria</taxon>
        <taxon>Pseudomonadati</taxon>
        <taxon>Pseudomonadota</taxon>
        <taxon>Alphaproteobacteria</taxon>
        <taxon>Rhodospirillales</taxon>
        <taxon>Rhodospirillaceae</taxon>
        <taxon>Ferruginivarius</taxon>
    </lineage>
</organism>
<evidence type="ECO:0000256" key="7">
    <source>
        <dbReference type="PROSITE-ProRule" id="PRU10010"/>
    </source>
</evidence>
<dbReference type="PANTHER" id="PTHR32338">
    <property type="entry name" value="N-ACETYL-GAMMA-GLUTAMYL-PHOSPHATE REDUCTASE, CHLOROPLASTIC-RELATED-RELATED"/>
    <property type="match status" value="1"/>
</dbReference>
<dbReference type="AlphaFoldDB" id="A0A369T920"/>
<dbReference type="Gene3D" id="3.30.360.10">
    <property type="entry name" value="Dihydrodipicolinate Reductase, domain 2"/>
    <property type="match status" value="1"/>
</dbReference>
<dbReference type="GO" id="GO:0003942">
    <property type="term" value="F:N-acetyl-gamma-glutamyl-phosphate reductase activity"/>
    <property type="evidence" value="ECO:0007669"/>
    <property type="project" value="UniProtKB-UniRule"/>
</dbReference>
<evidence type="ECO:0000313" key="10">
    <source>
        <dbReference type="Proteomes" id="UP000253941"/>
    </source>
</evidence>
<dbReference type="PANTHER" id="PTHR32338:SF10">
    <property type="entry name" value="N-ACETYL-GAMMA-GLUTAMYL-PHOSPHATE REDUCTASE, CHLOROPLASTIC-RELATED"/>
    <property type="match status" value="1"/>
</dbReference>
<dbReference type="SUPFAM" id="SSF55347">
    <property type="entry name" value="Glyceraldehyde-3-phosphate dehydrogenase-like, C-terminal domain"/>
    <property type="match status" value="1"/>
</dbReference>
<dbReference type="InterPro" id="IPR036291">
    <property type="entry name" value="NAD(P)-bd_dom_sf"/>
</dbReference>
<dbReference type="PROSITE" id="PS01224">
    <property type="entry name" value="ARGC"/>
    <property type="match status" value="1"/>
</dbReference>
<keyword evidence="4 6" id="KW-0521">NADP</keyword>
<feature type="active site" evidence="6 7">
    <location>
        <position position="116"/>
    </location>
</feature>
<protein>
    <recommendedName>
        <fullName evidence="6">N-acetyl-gamma-glutamyl-phosphate reductase</fullName>
        <shortName evidence="6">AGPR</shortName>
        <ecNumber evidence="6">1.2.1.38</ecNumber>
    </recommendedName>
    <alternativeName>
        <fullName evidence="6">N-acetyl-glutamate semialdehyde dehydrogenase</fullName>
        <shortName evidence="6">NAGSA dehydrogenase</shortName>
    </alternativeName>
</protein>
<dbReference type="Pfam" id="PF01118">
    <property type="entry name" value="Semialdhyde_dh"/>
    <property type="match status" value="1"/>
</dbReference>
<dbReference type="InterPro" id="IPR023013">
    <property type="entry name" value="AGPR_AS"/>
</dbReference>
<evidence type="ECO:0000256" key="2">
    <source>
        <dbReference type="ARBA" id="ARBA00022571"/>
    </source>
</evidence>
<proteinExistence type="inferred from homology"/>
<dbReference type="RefSeq" id="WP_114582363.1">
    <property type="nucleotide sequence ID" value="NZ_QPMH01000009.1"/>
</dbReference>
<evidence type="ECO:0000256" key="6">
    <source>
        <dbReference type="HAMAP-Rule" id="MF_01110"/>
    </source>
</evidence>
<comment type="pathway">
    <text evidence="6">Amino-acid biosynthesis; L-arginine biosynthesis; N(2)-acetyl-L-ornithine from L-glutamate: step 3/4.</text>
</comment>
<name>A0A369T920_9PROT</name>
<dbReference type="InterPro" id="IPR010136">
    <property type="entry name" value="AGPR_type-2"/>
</dbReference>
<dbReference type="GO" id="GO:0006526">
    <property type="term" value="P:L-arginine biosynthetic process"/>
    <property type="evidence" value="ECO:0007669"/>
    <property type="project" value="UniProtKB-UniRule"/>
</dbReference>
<comment type="similarity">
    <text evidence="6">Belongs to the NAGSA dehydrogenase family. Type 2 subfamily.</text>
</comment>
<comment type="caution">
    <text evidence="9">The sequence shown here is derived from an EMBL/GenBank/DDBJ whole genome shotgun (WGS) entry which is preliminary data.</text>
</comment>